<feature type="transmembrane region" description="Helical" evidence="6">
    <location>
        <begin position="275"/>
        <end position="294"/>
    </location>
</feature>
<feature type="transmembrane region" description="Helical" evidence="6">
    <location>
        <begin position="69"/>
        <end position="86"/>
    </location>
</feature>
<keyword evidence="5 6" id="KW-0472">Membrane</keyword>
<dbReference type="Gene3D" id="1.10.3730.20">
    <property type="match status" value="2"/>
</dbReference>
<evidence type="ECO:0000313" key="9">
    <source>
        <dbReference type="Proteomes" id="UP000069241"/>
    </source>
</evidence>
<evidence type="ECO:0000256" key="6">
    <source>
        <dbReference type="SAM" id="Phobius"/>
    </source>
</evidence>
<evidence type="ECO:0000313" key="8">
    <source>
        <dbReference type="EMBL" id="AMD90730.1"/>
    </source>
</evidence>
<accession>A0A0X8JL08</accession>
<dbReference type="InterPro" id="IPR000620">
    <property type="entry name" value="EamA_dom"/>
</dbReference>
<reference evidence="9" key="1">
    <citation type="submission" date="2016-02" db="EMBL/GenBank/DDBJ databases">
        <authorList>
            <person name="Holder M.E."/>
            <person name="Ajami N.J."/>
            <person name="Petrosino J.F."/>
        </authorList>
    </citation>
    <scope>NUCLEOTIDE SEQUENCE [LARGE SCALE GENOMIC DNA]</scope>
    <source>
        <strain evidence="9">CCUG 45958</strain>
    </source>
</reference>
<evidence type="ECO:0000256" key="5">
    <source>
        <dbReference type="ARBA" id="ARBA00023136"/>
    </source>
</evidence>
<keyword evidence="3 6" id="KW-0812">Transmembrane</keyword>
<evidence type="ECO:0000256" key="4">
    <source>
        <dbReference type="ARBA" id="ARBA00022989"/>
    </source>
</evidence>
<protein>
    <submittedName>
        <fullName evidence="8">Multidrug DMT transporter</fullName>
    </submittedName>
</protein>
<dbReference type="InterPro" id="IPR051258">
    <property type="entry name" value="Diverse_Substrate_Transporter"/>
</dbReference>
<organism evidence="8 9">
    <name type="scientific">Desulfovibrio fairfieldensis</name>
    <dbReference type="NCBI Taxonomy" id="44742"/>
    <lineage>
        <taxon>Bacteria</taxon>
        <taxon>Pseudomonadati</taxon>
        <taxon>Thermodesulfobacteriota</taxon>
        <taxon>Desulfovibrionia</taxon>
        <taxon>Desulfovibrionales</taxon>
        <taxon>Desulfovibrionaceae</taxon>
        <taxon>Desulfovibrio</taxon>
    </lineage>
</organism>
<dbReference type="SUPFAM" id="SSF103481">
    <property type="entry name" value="Multidrug resistance efflux transporter EmrE"/>
    <property type="match status" value="2"/>
</dbReference>
<feature type="domain" description="EamA" evidence="7">
    <location>
        <begin position="155"/>
        <end position="291"/>
    </location>
</feature>
<dbReference type="Pfam" id="PF00892">
    <property type="entry name" value="EamA"/>
    <property type="match status" value="2"/>
</dbReference>
<dbReference type="STRING" id="44742.AXF13_11680"/>
<feature type="domain" description="EamA" evidence="7">
    <location>
        <begin position="6"/>
        <end position="140"/>
    </location>
</feature>
<dbReference type="PANTHER" id="PTHR42920:SF11">
    <property type="entry name" value="INNER MEMBRANE PROTEIN YTFF"/>
    <property type="match status" value="1"/>
</dbReference>
<comment type="subcellular location">
    <subcellularLocation>
        <location evidence="1">Cell membrane</location>
        <topology evidence="1">Multi-pass membrane protein</topology>
    </subcellularLocation>
</comment>
<proteinExistence type="predicted"/>
<dbReference type="PANTHER" id="PTHR42920">
    <property type="entry name" value="OS03G0707200 PROTEIN-RELATED"/>
    <property type="match status" value="1"/>
</dbReference>
<gene>
    <name evidence="8" type="ORF">AXF13_11680</name>
</gene>
<dbReference type="InterPro" id="IPR037185">
    <property type="entry name" value="EmrE-like"/>
</dbReference>
<dbReference type="Proteomes" id="UP000069241">
    <property type="component" value="Chromosome"/>
</dbReference>
<keyword evidence="4 6" id="KW-1133">Transmembrane helix</keyword>
<dbReference type="GO" id="GO:0005886">
    <property type="term" value="C:plasma membrane"/>
    <property type="evidence" value="ECO:0007669"/>
    <property type="project" value="UniProtKB-SubCell"/>
</dbReference>
<evidence type="ECO:0000256" key="1">
    <source>
        <dbReference type="ARBA" id="ARBA00004651"/>
    </source>
</evidence>
<feature type="transmembrane region" description="Helical" evidence="6">
    <location>
        <begin position="98"/>
        <end position="117"/>
    </location>
</feature>
<feature type="transmembrane region" description="Helical" evidence="6">
    <location>
        <begin position="251"/>
        <end position="269"/>
    </location>
</feature>
<keyword evidence="9" id="KW-1185">Reference proteome</keyword>
<evidence type="ECO:0000256" key="3">
    <source>
        <dbReference type="ARBA" id="ARBA00022692"/>
    </source>
</evidence>
<keyword evidence="2" id="KW-1003">Cell membrane</keyword>
<feature type="transmembrane region" description="Helical" evidence="6">
    <location>
        <begin position="157"/>
        <end position="173"/>
    </location>
</feature>
<feature type="transmembrane region" description="Helical" evidence="6">
    <location>
        <begin position="185"/>
        <end position="204"/>
    </location>
</feature>
<evidence type="ECO:0000259" key="7">
    <source>
        <dbReference type="Pfam" id="PF00892"/>
    </source>
</evidence>
<feature type="transmembrane region" description="Helical" evidence="6">
    <location>
        <begin position="126"/>
        <end position="145"/>
    </location>
</feature>
<dbReference type="EMBL" id="CP014229">
    <property type="protein sequence ID" value="AMD90730.1"/>
    <property type="molecule type" value="Genomic_DNA"/>
</dbReference>
<dbReference type="RefSeq" id="WP_062253456.1">
    <property type="nucleotide sequence ID" value="NZ_CP014229.1"/>
</dbReference>
<name>A0A0X8JL08_9BACT</name>
<dbReference type="AlphaFoldDB" id="A0A0X8JL08"/>
<evidence type="ECO:0000256" key="2">
    <source>
        <dbReference type="ARBA" id="ARBA00022475"/>
    </source>
</evidence>
<dbReference type="KEGG" id="dfi:AXF13_11680"/>
<sequence length="301" mass="32748">MQQTALGYGSALLATIIWSGNFVVARALATLIPPWQCNFWRWLVALAVLLPFAWRHLKRDWPGIRRHWLYLSLMAVLGVTLMNTLIYKAGQTTESLNMALLVPTAPIVILLFSRIIYGEPITPRRLAGMLVVLAGVIILVSRGDWQRLAGLRINSGDFWALGGALCFGLYSLFMRQRSGEVSPLGFNVATFGLGLLYSLPFTVAEACLLPRPEISPALVTGILYAGVGCSFFSFWFWTLAVDRIGPVRAGIVYYSLPVFAAVASVLVLGESIAPAQVAGGVLVIGGILVATLVIPHHRKQA</sequence>
<feature type="transmembrane region" description="Helical" evidence="6">
    <location>
        <begin position="39"/>
        <end position="57"/>
    </location>
</feature>
<feature type="transmembrane region" description="Helical" evidence="6">
    <location>
        <begin position="216"/>
        <end position="239"/>
    </location>
</feature>